<evidence type="ECO:0000313" key="3">
    <source>
        <dbReference type="Proteomes" id="UP000770661"/>
    </source>
</evidence>
<dbReference type="InterPro" id="IPR009635">
    <property type="entry name" value="NPDC1"/>
</dbReference>
<dbReference type="EMBL" id="JACEEZ010007936">
    <property type="protein sequence ID" value="KAG0723668.1"/>
    <property type="molecule type" value="Genomic_DNA"/>
</dbReference>
<accession>A0A8J4Y918</accession>
<feature type="compositionally biased region" description="Acidic residues" evidence="1">
    <location>
        <begin position="119"/>
        <end position="129"/>
    </location>
</feature>
<protein>
    <submittedName>
        <fullName evidence="2">Neural proliferation differentiation and control protein 1</fullName>
    </submittedName>
</protein>
<evidence type="ECO:0000313" key="2">
    <source>
        <dbReference type="EMBL" id="KAG0723668.1"/>
    </source>
</evidence>
<feature type="compositionally biased region" description="Basic and acidic residues" evidence="1">
    <location>
        <begin position="162"/>
        <end position="180"/>
    </location>
</feature>
<gene>
    <name evidence="2" type="primary">Npdc1</name>
    <name evidence="2" type="ORF">GWK47_042250</name>
</gene>
<feature type="region of interest" description="Disordered" evidence="1">
    <location>
        <begin position="94"/>
        <end position="180"/>
    </location>
</feature>
<keyword evidence="3" id="KW-1185">Reference proteome</keyword>
<feature type="compositionally biased region" description="Basic and acidic residues" evidence="1">
    <location>
        <begin position="144"/>
        <end position="155"/>
    </location>
</feature>
<name>A0A8J4Y918_CHIOP</name>
<reference evidence="2" key="1">
    <citation type="submission" date="2020-07" db="EMBL/GenBank/DDBJ databases">
        <title>The High-quality genome of the commercially important snow crab, Chionoecetes opilio.</title>
        <authorList>
            <person name="Jeong J.-H."/>
            <person name="Ryu S."/>
        </authorList>
    </citation>
    <scope>NUCLEOTIDE SEQUENCE</scope>
    <source>
        <strain evidence="2">MADBK_172401_WGS</strain>
        <tissue evidence="2">Digestive gland</tissue>
    </source>
</reference>
<proteinExistence type="predicted"/>
<evidence type="ECO:0000256" key="1">
    <source>
        <dbReference type="SAM" id="MobiDB-lite"/>
    </source>
</evidence>
<dbReference type="Pfam" id="PF06809">
    <property type="entry name" value="NPDC1"/>
    <property type="match status" value="1"/>
</dbReference>
<dbReference type="OrthoDB" id="6270617at2759"/>
<sequence>MHERISQGKHDDTQDGWVLTATSSRHQRASCTSLSACFLPSPDLPEACRQPWLNKSHSAARDAEYPAYGVTGPNKELSPSGDRKLAQSAHMYHYQHQKQQMIALEKSSGGERHGSTSDVDSEEEGEENEYTVYECPGLAPTGEMEVKNPLFHDDPTPATPSIRKEAEQDHDRHEEDKTSK</sequence>
<dbReference type="Proteomes" id="UP000770661">
    <property type="component" value="Unassembled WGS sequence"/>
</dbReference>
<dbReference type="GO" id="GO:0016020">
    <property type="term" value="C:membrane"/>
    <property type="evidence" value="ECO:0007669"/>
    <property type="project" value="InterPro"/>
</dbReference>
<dbReference type="PANTHER" id="PTHR23352:SF2">
    <property type="entry name" value="NEURAL PROLIFERATION DIFFERENTIATION AND CONTROL PROTEIN 1"/>
    <property type="match status" value="1"/>
</dbReference>
<comment type="caution">
    <text evidence="2">The sequence shown here is derived from an EMBL/GenBank/DDBJ whole genome shotgun (WGS) entry which is preliminary data.</text>
</comment>
<dbReference type="AlphaFoldDB" id="A0A8J4Y918"/>
<organism evidence="2 3">
    <name type="scientific">Chionoecetes opilio</name>
    <name type="common">Atlantic snow crab</name>
    <name type="synonym">Cancer opilio</name>
    <dbReference type="NCBI Taxonomy" id="41210"/>
    <lineage>
        <taxon>Eukaryota</taxon>
        <taxon>Metazoa</taxon>
        <taxon>Ecdysozoa</taxon>
        <taxon>Arthropoda</taxon>
        <taxon>Crustacea</taxon>
        <taxon>Multicrustacea</taxon>
        <taxon>Malacostraca</taxon>
        <taxon>Eumalacostraca</taxon>
        <taxon>Eucarida</taxon>
        <taxon>Decapoda</taxon>
        <taxon>Pleocyemata</taxon>
        <taxon>Brachyura</taxon>
        <taxon>Eubrachyura</taxon>
        <taxon>Majoidea</taxon>
        <taxon>Majidae</taxon>
        <taxon>Chionoecetes</taxon>
    </lineage>
</organism>
<dbReference type="PANTHER" id="PTHR23352">
    <property type="entry name" value="NEURAL PROLIFERATION DIFFERENTIATION AND CONTROL PROTEIN-1 NPDC-1 PROTEIN"/>
    <property type="match status" value="1"/>
</dbReference>